<proteinExistence type="predicted"/>
<name>A0ABS9K4V9_9RHOO</name>
<dbReference type="PANTHER" id="PTHR33525">
    <property type="match status" value="1"/>
</dbReference>
<evidence type="ECO:0000313" key="3">
    <source>
        <dbReference type="EMBL" id="MCG2578206.1"/>
    </source>
</evidence>
<dbReference type="InterPro" id="IPR052340">
    <property type="entry name" value="RNase_Y/CdgJ"/>
</dbReference>
<reference evidence="3" key="1">
    <citation type="submission" date="2022-01" db="EMBL/GenBank/DDBJ databases">
        <authorList>
            <person name="Jo J.-H."/>
            <person name="Im W.-T."/>
        </authorList>
    </citation>
    <scope>NUCLEOTIDE SEQUENCE</scope>
    <source>
        <strain evidence="3">XY25</strain>
    </source>
</reference>
<evidence type="ECO:0000313" key="4">
    <source>
        <dbReference type="Proteomes" id="UP001165384"/>
    </source>
</evidence>
<dbReference type="PROSITE" id="PS51833">
    <property type="entry name" value="HDOD"/>
    <property type="match status" value="1"/>
</dbReference>
<dbReference type="Proteomes" id="UP001165384">
    <property type="component" value="Unassembled WGS sequence"/>
</dbReference>
<dbReference type="Pfam" id="PF08668">
    <property type="entry name" value="HDOD"/>
    <property type="match status" value="1"/>
</dbReference>
<comment type="caution">
    <text evidence="3">The sequence shown here is derived from an EMBL/GenBank/DDBJ whole genome shotgun (WGS) entry which is preliminary data.</text>
</comment>
<protein>
    <submittedName>
        <fullName evidence="3">HDOD domain-containing protein</fullName>
    </submittedName>
</protein>
<dbReference type="PANTHER" id="PTHR33525:SF4">
    <property type="entry name" value="CYCLIC DI-GMP PHOSPHODIESTERASE CDGJ"/>
    <property type="match status" value="1"/>
</dbReference>
<organism evidence="3 4">
    <name type="scientific">Dechloromonas hankyongensis</name>
    <dbReference type="NCBI Taxonomy" id="2908002"/>
    <lineage>
        <taxon>Bacteria</taxon>
        <taxon>Pseudomonadati</taxon>
        <taxon>Pseudomonadota</taxon>
        <taxon>Betaproteobacteria</taxon>
        <taxon>Rhodocyclales</taxon>
        <taxon>Azonexaceae</taxon>
        <taxon>Dechloromonas</taxon>
    </lineage>
</organism>
<evidence type="ECO:0000256" key="1">
    <source>
        <dbReference type="SAM" id="MobiDB-lite"/>
    </source>
</evidence>
<dbReference type="RefSeq" id="WP_275711539.1">
    <property type="nucleotide sequence ID" value="NZ_JAKLTN010000002.1"/>
</dbReference>
<sequence>MFSRLKKLLGKSTETTVPPAAGSPAEPAFTDAAFVRREAIFDRDNRLSAHLFRMQQATAVADRAVAVQRDLDRQLFDTLNASTEAWNRTPAFLPISSASLDLTALETLAGDNVVLLLQLAPDAEADQVCEAIEQLRERGFRFGLFRQPRHPAYATVIQKIDYAAIDVAGSDAGSIRDFSAAVRAGIRPTPLQLLACNVETIDDQQLCLQWHFNHCHGKFAEQPAAARSEPSGDPHKTQLLNLLRLVQSEAETGEIAAAMKLDPLLSFRILRYLNSPILALTRQIDSLEQALMILGRQRLTRWLAVLLFSVREPQLSDWLLVENALTRGRLMEILAEQRMPGQPHDPLFLTGIFSCLHRLLHRPLADILPTLPIADEIRQALLERSGPYAALLAVAEAAEAVDQSGLAAAAQTAGVTADAVNGALLAATAWASEVTEYWE</sequence>
<evidence type="ECO:0000259" key="2">
    <source>
        <dbReference type="PROSITE" id="PS51833"/>
    </source>
</evidence>
<feature type="region of interest" description="Disordered" evidence="1">
    <location>
        <begin position="1"/>
        <end position="23"/>
    </location>
</feature>
<feature type="domain" description="HDOD" evidence="2">
    <location>
        <begin position="229"/>
        <end position="419"/>
    </location>
</feature>
<dbReference type="EMBL" id="JAKLTN010000002">
    <property type="protein sequence ID" value="MCG2578206.1"/>
    <property type="molecule type" value="Genomic_DNA"/>
</dbReference>
<keyword evidence="4" id="KW-1185">Reference proteome</keyword>
<gene>
    <name evidence="3" type="ORF">LZ012_14515</name>
</gene>
<accession>A0ABS9K4V9</accession>
<dbReference type="InterPro" id="IPR013976">
    <property type="entry name" value="HDOD"/>
</dbReference>
<dbReference type="Gene3D" id="1.10.3210.10">
    <property type="entry name" value="Hypothetical protein af1432"/>
    <property type="match status" value="1"/>
</dbReference>
<dbReference type="SUPFAM" id="SSF109604">
    <property type="entry name" value="HD-domain/PDEase-like"/>
    <property type="match status" value="1"/>
</dbReference>